<dbReference type="Pfam" id="PF14080">
    <property type="entry name" value="DUF4261"/>
    <property type="match status" value="1"/>
</dbReference>
<evidence type="ECO:0000313" key="3">
    <source>
        <dbReference type="Proteomes" id="UP001240171"/>
    </source>
</evidence>
<evidence type="ECO:0000259" key="1">
    <source>
        <dbReference type="Pfam" id="PF14080"/>
    </source>
</evidence>
<protein>
    <submittedName>
        <fullName evidence="2">DUF4261 domain-containing protein</fullName>
    </submittedName>
</protein>
<proteinExistence type="predicted"/>
<organism evidence="2 3">
    <name type="scientific">Paenibacillus lacisoli</name>
    <dbReference type="NCBI Taxonomy" id="3064525"/>
    <lineage>
        <taxon>Bacteria</taxon>
        <taxon>Bacillati</taxon>
        <taxon>Bacillota</taxon>
        <taxon>Bacilli</taxon>
        <taxon>Bacillales</taxon>
        <taxon>Paenibacillaceae</taxon>
        <taxon>Paenibacillus</taxon>
    </lineage>
</organism>
<comment type="caution">
    <text evidence="2">The sequence shown here is derived from an EMBL/GenBank/DDBJ whole genome shotgun (WGS) entry which is preliminary data.</text>
</comment>
<gene>
    <name evidence="2" type="ORF">Q5741_06390</name>
</gene>
<name>A0ABT9C9W2_9BACL</name>
<keyword evidence="3" id="KW-1185">Reference proteome</keyword>
<dbReference type="InterPro" id="IPR025357">
    <property type="entry name" value="DUF4261"/>
</dbReference>
<dbReference type="EMBL" id="JAUQTB010000002">
    <property type="protein sequence ID" value="MDO7906047.1"/>
    <property type="molecule type" value="Genomic_DNA"/>
</dbReference>
<dbReference type="Proteomes" id="UP001240171">
    <property type="component" value="Unassembled WGS sequence"/>
</dbReference>
<reference evidence="2 3" key="1">
    <citation type="submission" date="2023-07" db="EMBL/GenBank/DDBJ databases">
        <title>Paenibacillus sp. JX-17 nov. isolated from soil.</title>
        <authorList>
            <person name="Wan Y."/>
            <person name="Liu B."/>
        </authorList>
    </citation>
    <scope>NUCLEOTIDE SEQUENCE [LARGE SCALE GENOMIC DNA]</scope>
    <source>
        <strain evidence="2 3">JX-17</strain>
    </source>
</reference>
<accession>A0ABT9C9W2</accession>
<evidence type="ECO:0000313" key="2">
    <source>
        <dbReference type="EMBL" id="MDO7906047.1"/>
    </source>
</evidence>
<dbReference type="RefSeq" id="WP_305023225.1">
    <property type="nucleotide sequence ID" value="NZ_JAUQTB010000002.1"/>
</dbReference>
<feature type="domain" description="DUF4261" evidence="1">
    <location>
        <begin position="217"/>
        <end position="291"/>
    </location>
</feature>
<sequence>MEQSNQQQEVDDQTSGFQPVYRIELLFHERPVISESSLQEAMTRYSGGVPLPAHMLEAFRKAFKERQPEGLGEELPLIYVHTRYTAKMKDADIPVQTLITGPVEVKEPERWEKSLQQAWHWPEARSTVSKVKYSVTLQDMFGAGLPYSERLELMQSALRALLDVLPCEAVYWYTSDKLVQPQAYLEALKQEDILYGAMNVRMYQVDRGAGENDIIMDTLGLSAVGIPDIQCHFNGLDPDKVAESVYGAAYYVFHNGDIIENGQSIGSAGGQQWRCEHQHALAKPQRFVLDLDPGAPHNAGRGPAGGSEQ</sequence>